<protein>
    <submittedName>
        <fullName evidence="1">Uncharacterized protein</fullName>
    </submittedName>
</protein>
<dbReference type="Proteomes" id="UP000663722">
    <property type="component" value="Chromosome"/>
</dbReference>
<dbReference type="EMBL" id="CP061800">
    <property type="protein sequence ID" value="QTA88896.1"/>
    <property type="molecule type" value="Genomic_DNA"/>
</dbReference>
<evidence type="ECO:0000313" key="1">
    <source>
        <dbReference type="EMBL" id="QTA88896.1"/>
    </source>
</evidence>
<proteinExistence type="predicted"/>
<accession>A0A975BNU0</accession>
<evidence type="ECO:0000313" key="2">
    <source>
        <dbReference type="Proteomes" id="UP000663722"/>
    </source>
</evidence>
<name>A0A975BNU0_9BACT</name>
<sequence length="39" mass="4460">MIRKTCPDQQGSQISVRQASEQGMTFFFCVFLLMASLLF</sequence>
<gene>
    <name evidence="1" type="ORF">dnm_049430</name>
</gene>
<dbReference type="KEGG" id="dmm:dnm_049430"/>
<keyword evidence="2" id="KW-1185">Reference proteome</keyword>
<organism evidence="1 2">
    <name type="scientific">Desulfonema magnum</name>
    <dbReference type="NCBI Taxonomy" id="45655"/>
    <lineage>
        <taxon>Bacteria</taxon>
        <taxon>Pseudomonadati</taxon>
        <taxon>Thermodesulfobacteriota</taxon>
        <taxon>Desulfobacteria</taxon>
        <taxon>Desulfobacterales</taxon>
        <taxon>Desulfococcaceae</taxon>
        <taxon>Desulfonema</taxon>
    </lineage>
</organism>
<dbReference type="AlphaFoldDB" id="A0A975BNU0"/>
<reference evidence="1" key="1">
    <citation type="journal article" date="2021" name="Microb. Physiol.">
        <title>Proteogenomic Insights into the Physiology of Marine, Sulfate-Reducing, Filamentous Desulfonema limicola and Desulfonema magnum.</title>
        <authorList>
            <person name="Schnaars V."/>
            <person name="Wohlbrand L."/>
            <person name="Scheve S."/>
            <person name="Hinrichs C."/>
            <person name="Reinhardt R."/>
            <person name="Rabus R."/>
        </authorList>
    </citation>
    <scope>NUCLEOTIDE SEQUENCE</scope>
    <source>
        <strain evidence="1">4be13</strain>
    </source>
</reference>